<name>A0A7R9Q690_9ACAR</name>
<feature type="region of interest" description="Disordered" evidence="1">
    <location>
        <begin position="1"/>
        <end position="23"/>
    </location>
</feature>
<accession>A0A7R9Q690</accession>
<evidence type="ECO:0000259" key="2">
    <source>
        <dbReference type="Pfam" id="PF25504"/>
    </source>
</evidence>
<dbReference type="AlphaFoldDB" id="A0A7R9Q690"/>
<reference evidence="3" key="1">
    <citation type="submission" date="2020-11" db="EMBL/GenBank/DDBJ databases">
        <authorList>
            <person name="Tran Van P."/>
        </authorList>
    </citation>
    <scope>NUCLEOTIDE SEQUENCE</scope>
</reference>
<feature type="compositionally biased region" description="Basic and acidic residues" evidence="1">
    <location>
        <begin position="1"/>
        <end position="10"/>
    </location>
</feature>
<organism evidence="3">
    <name type="scientific">Medioppia subpectinata</name>
    <dbReference type="NCBI Taxonomy" id="1979941"/>
    <lineage>
        <taxon>Eukaryota</taxon>
        <taxon>Metazoa</taxon>
        <taxon>Ecdysozoa</taxon>
        <taxon>Arthropoda</taxon>
        <taxon>Chelicerata</taxon>
        <taxon>Arachnida</taxon>
        <taxon>Acari</taxon>
        <taxon>Acariformes</taxon>
        <taxon>Sarcoptiformes</taxon>
        <taxon>Oribatida</taxon>
        <taxon>Brachypylina</taxon>
        <taxon>Oppioidea</taxon>
        <taxon>Oppiidae</taxon>
        <taxon>Medioppia</taxon>
    </lineage>
</organism>
<dbReference type="InterPro" id="IPR057397">
    <property type="entry name" value="HEAT_5MP1_2"/>
</dbReference>
<dbReference type="GO" id="GO:0005737">
    <property type="term" value="C:cytoplasm"/>
    <property type="evidence" value="ECO:0007669"/>
    <property type="project" value="TreeGrafter"/>
</dbReference>
<dbReference type="OrthoDB" id="1727522at2759"/>
<evidence type="ECO:0000313" key="4">
    <source>
        <dbReference type="Proteomes" id="UP000759131"/>
    </source>
</evidence>
<evidence type="ECO:0000313" key="3">
    <source>
        <dbReference type="EMBL" id="CAD7632586.1"/>
    </source>
</evidence>
<dbReference type="EMBL" id="CAJPIZ010011230">
    <property type="protein sequence ID" value="CAG2113016.1"/>
    <property type="molecule type" value="Genomic_DNA"/>
</dbReference>
<gene>
    <name evidence="3" type="ORF">OSB1V03_LOCUS12989</name>
</gene>
<dbReference type="PANTHER" id="PTHR14208">
    <property type="entry name" value="BASIC LEUCINE ZIPPER AND W2 DOMAIN-CONTAINING PROTEIN"/>
    <property type="match status" value="1"/>
</dbReference>
<dbReference type="Proteomes" id="UP000759131">
    <property type="component" value="Unassembled WGS sequence"/>
</dbReference>
<evidence type="ECO:0000256" key="1">
    <source>
        <dbReference type="SAM" id="MobiDB-lite"/>
    </source>
</evidence>
<dbReference type="Pfam" id="PF25504">
    <property type="entry name" value="HEAT_5MP1_2"/>
    <property type="match status" value="1"/>
</dbReference>
<feature type="domain" description="5MP1/2-like HEAT" evidence="2">
    <location>
        <begin position="17"/>
        <end position="219"/>
    </location>
</feature>
<dbReference type="GO" id="GO:0016020">
    <property type="term" value="C:membrane"/>
    <property type="evidence" value="ECO:0007669"/>
    <property type="project" value="TreeGrafter"/>
</dbReference>
<proteinExistence type="predicted"/>
<dbReference type="Gene3D" id="1.25.40.180">
    <property type="match status" value="1"/>
</dbReference>
<dbReference type="EMBL" id="OC865805">
    <property type="protein sequence ID" value="CAD7632586.1"/>
    <property type="molecule type" value="Genomic_DNA"/>
</dbReference>
<dbReference type="PANTHER" id="PTHR14208:SF2">
    <property type="entry name" value="PROTEIN KRASAVIETZ"/>
    <property type="match status" value="1"/>
</dbReference>
<feature type="non-terminal residue" evidence="3">
    <location>
        <position position="1"/>
    </location>
</feature>
<dbReference type="InterPro" id="IPR051245">
    <property type="entry name" value="eIF5-mimic_regulator"/>
</dbReference>
<keyword evidence="4" id="KW-1185">Reference proteome</keyword>
<sequence length="219" mass="24318">MSTQNAKDRPTLQGQRIKTRKRDEKEKFDARAFRDAIFAGIDQSAADLDALSKFLDTSKLDYRLYGETLFDILIAGGLLAPGGSIVEEPGDQQSRTETSVFGAKGDDESLRAWAQVVTKLLRRYKFLEKTLEESLKKIIVFLKAFTAEERAKLAKFAGVLVAGGLISPNWLAAALQDHLVKDGIAAEFLVDVLKLWQSDKDATQVWNALRKSGLESKLL</sequence>
<protein>
    <recommendedName>
        <fullName evidence="2">5MP1/2-like HEAT domain-containing protein</fullName>
    </recommendedName>
</protein>